<evidence type="ECO:0000256" key="5">
    <source>
        <dbReference type="RuleBase" id="RU004336"/>
    </source>
</evidence>
<gene>
    <name evidence="7" type="ORF">LSAT_V11C100020010</name>
</gene>
<accession>A0A9R1WFM1</accession>
<evidence type="ECO:0008006" key="9">
    <source>
        <dbReference type="Google" id="ProtNLM"/>
    </source>
</evidence>
<dbReference type="PROSITE" id="PS00587">
    <property type="entry name" value="GLYCOSYL_HYDROL_F17"/>
    <property type="match status" value="1"/>
</dbReference>
<keyword evidence="3 5" id="KW-0326">Glycosidase</keyword>
<evidence type="ECO:0000256" key="3">
    <source>
        <dbReference type="ARBA" id="ARBA00023295"/>
    </source>
</evidence>
<evidence type="ECO:0000313" key="7">
    <source>
        <dbReference type="EMBL" id="KAJ0224431.1"/>
    </source>
</evidence>
<evidence type="ECO:0000256" key="2">
    <source>
        <dbReference type="ARBA" id="ARBA00022801"/>
    </source>
</evidence>
<keyword evidence="8" id="KW-1185">Reference proteome</keyword>
<dbReference type="Proteomes" id="UP000235145">
    <property type="component" value="Unassembled WGS sequence"/>
</dbReference>
<dbReference type="GO" id="GO:0004553">
    <property type="term" value="F:hydrolase activity, hydrolyzing O-glycosyl compounds"/>
    <property type="evidence" value="ECO:0007669"/>
    <property type="project" value="InterPro"/>
</dbReference>
<keyword evidence="2 5" id="KW-0378">Hydrolase</keyword>
<name>A0A9R1WFM1_LACSA</name>
<feature type="chain" id="PRO_5040506830" description="Glucan endo-1,3-beta-D-glucosidase" evidence="6">
    <location>
        <begin position="23"/>
        <end position="363"/>
    </location>
</feature>
<dbReference type="OrthoDB" id="941679at2759"/>
<organism evidence="7 8">
    <name type="scientific">Lactuca sativa</name>
    <name type="common">Garden lettuce</name>
    <dbReference type="NCBI Taxonomy" id="4236"/>
    <lineage>
        <taxon>Eukaryota</taxon>
        <taxon>Viridiplantae</taxon>
        <taxon>Streptophyta</taxon>
        <taxon>Embryophyta</taxon>
        <taxon>Tracheophyta</taxon>
        <taxon>Spermatophyta</taxon>
        <taxon>Magnoliopsida</taxon>
        <taxon>eudicotyledons</taxon>
        <taxon>Gunneridae</taxon>
        <taxon>Pentapetalae</taxon>
        <taxon>asterids</taxon>
        <taxon>campanulids</taxon>
        <taxon>Asterales</taxon>
        <taxon>Asteraceae</taxon>
        <taxon>Cichorioideae</taxon>
        <taxon>Cichorieae</taxon>
        <taxon>Lactucinae</taxon>
        <taxon>Lactuca</taxon>
    </lineage>
</organism>
<dbReference type="SUPFAM" id="SSF51445">
    <property type="entry name" value="(Trans)glycosidases"/>
    <property type="match status" value="1"/>
</dbReference>
<dbReference type="EMBL" id="NBSK02000001">
    <property type="protein sequence ID" value="KAJ0224431.1"/>
    <property type="molecule type" value="Genomic_DNA"/>
</dbReference>
<proteinExistence type="inferred from homology"/>
<protein>
    <recommendedName>
        <fullName evidence="9">Glucan endo-1,3-beta-D-glucosidase</fullName>
    </recommendedName>
</protein>
<dbReference type="PANTHER" id="PTHR32227">
    <property type="entry name" value="GLUCAN ENDO-1,3-BETA-GLUCOSIDASE BG1-RELATED-RELATED"/>
    <property type="match status" value="1"/>
</dbReference>
<evidence type="ECO:0000313" key="8">
    <source>
        <dbReference type="Proteomes" id="UP000235145"/>
    </source>
</evidence>
<evidence type="ECO:0000256" key="6">
    <source>
        <dbReference type="SAM" id="SignalP"/>
    </source>
</evidence>
<dbReference type="FunFam" id="3.20.20.80:FF:000010">
    <property type="entry name" value="glucan endo-1,3-beta-glucosidase, basic"/>
    <property type="match status" value="1"/>
</dbReference>
<dbReference type="Pfam" id="PF00332">
    <property type="entry name" value="Glyco_hydro_17"/>
    <property type="match status" value="1"/>
</dbReference>
<sequence>MAKMLLLLWLLVDLLVFIITVAQDAQPVGVCYGRVGDDLPSQQDVVNLYKINNITRMRIYDPDRATLQALKGTNIELIIGVPNDSLQSLNQQSAANTWVRNNIQNYSDVRFRYVAVGNEVDPNNANSQYVSYVLPAMRNLHNAITAAGLGNQIKVSTATYAGLLGVSYPPSNGAFNDNAREFIEPIIKFLAENNSPMLVNIYPYFVDANGNLLYALFLSPGTIVSDNGRNYSNLFDAILDAHYAAQASVGGENVEIVVSESGWPSAGGDAWTFQTAETYYTNLIAHVTGITGTPAKPGRSIETYLYSMFDEGMKPGAESERHFGIFYPDRRPKYQLSFNLIKSRNGKISERYGLLSAFSVQGF</sequence>
<dbReference type="AlphaFoldDB" id="A0A9R1WFM1"/>
<dbReference type="InterPro" id="IPR017853">
    <property type="entry name" value="GH"/>
</dbReference>
<dbReference type="InterPro" id="IPR044965">
    <property type="entry name" value="Glyco_hydro_17_plant"/>
</dbReference>
<evidence type="ECO:0000256" key="4">
    <source>
        <dbReference type="RuleBase" id="RU004335"/>
    </source>
</evidence>
<reference evidence="7 8" key="1">
    <citation type="journal article" date="2017" name="Nat. Commun.">
        <title>Genome assembly with in vitro proximity ligation data and whole-genome triplication in lettuce.</title>
        <authorList>
            <person name="Reyes-Chin-Wo S."/>
            <person name="Wang Z."/>
            <person name="Yang X."/>
            <person name="Kozik A."/>
            <person name="Arikit S."/>
            <person name="Song C."/>
            <person name="Xia L."/>
            <person name="Froenicke L."/>
            <person name="Lavelle D.O."/>
            <person name="Truco M.J."/>
            <person name="Xia R."/>
            <person name="Zhu S."/>
            <person name="Xu C."/>
            <person name="Xu H."/>
            <person name="Xu X."/>
            <person name="Cox K."/>
            <person name="Korf I."/>
            <person name="Meyers B.C."/>
            <person name="Michelmore R.W."/>
        </authorList>
    </citation>
    <scope>NUCLEOTIDE SEQUENCE [LARGE SCALE GENOMIC DNA]</scope>
    <source>
        <strain evidence="8">cv. Salinas</strain>
        <tissue evidence="7">Seedlings</tissue>
    </source>
</reference>
<dbReference type="GO" id="GO:0005975">
    <property type="term" value="P:carbohydrate metabolic process"/>
    <property type="evidence" value="ECO:0007669"/>
    <property type="project" value="InterPro"/>
</dbReference>
<comment type="caution">
    <text evidence="7">The sequence shown here is derived from an EMBL/GenBank/DDBJ whole genome shotgun (WGS) entry which is preliminary data.</text>
</comment>
<dbReference type="InterPro" id="IPR000490">
    <property type="entry name" value="Glyco_hydro_17"/>
</dbReference>
<keyword evidence="6" id="KW-0732">Signal</keyword>
<dbReference type="Gene3D" id="3.20.20.80">
    <property type="entry name" value="Glycosidases"/>
    <property type="match status" value="1"/>
</dbReference>
<feature type="signal peptide" evidence="6">
    <location>
        <begin position="1"/>
        <end position="22"/>
    </location>
</feature>
<comment type="similarity">
    <text evidence="1 4">Belongs to the glycosyl hydrolase 17 family.</text>
</comment>
<evidence type="ECO:0000256" key="1">
    <source>
        <dbReference type="ARBA" id="ARBA00008773"/>
    </source>
</evidence>